<gene>
    <name evidence="4" type="ORF">FB564_4220</name>
    <name evidence="3" type="ORF">Sar04_35500</name>
</gene>
<dbReference type="Gene3D" id="3.50.50.60">
    <property type="entry name" value="FAD/NAD(P)-binding domain"/>
    <property type="match status" value="1"/>
</dbReference>
<dbReference type="RefSeq" id="WP_029023982.1">
    <property type="nucleotide sequence ID" value="NZ_BOQM01000028.1"/>
</dbReference>
<dbReference type="InterPro" id="IPR050816">
    <property type="entry name" value="Flavin-dep_Halogenase_NPB"/>
</dbReference>
<accession>A0A542XT32</accession>
<evidence type="ECO:0000256" key="1">
    <source>
        <dbReference type="ARBA" id="ARBA00038396"/>
    </source>
</evidence>
<dbReference type="PRINTS" id="PR00420">
    <property type="entry name" value="RNGMNOXGNASE"/>
</dbReference>
<dbReference type="GeneID" id="93773373"/>
<dbReference type="GO" id="GO:0004497">
    <property type="term" value="F:monooxygenase activity"/>
    <property type="evidence" value="ECO:0007669"/>
    <property type="project" value="InterPro"/>
</dbReference>
<reference evidence="4 5" key="1">
    <citation type="submission" date="2019-06" db="EMBL/GenBank/DDBJ databases">
        <title>Sequencing the genomes of 1000 actinobacteria strains.</title>
        <authorList>
            <person name="Klenk H.-P."/>
        </authorList>
    </citation>
    <scope>NUCLEOTIDE SEQUENCE [LARGE SCALE GENOMIC DNA]</scope>
    <source>
        <strain evidence="4 5">DSM 44819</strain>
    </source>
</reference>
<comment type="similarity">
    <text evidence="1">Belongs to the flavin-dependent halogenase family. Bacterial tryptophan halogenase subfamily.</text>
</comment>
<dbReference type="Proteomes" id="UP000315983">
    <property type="component" value="Unassembled WGS sequence"/>
</dbReference>
<dbReference type="AlphaFoldDB" id="A0A542XT32"/>
<sequence>MTTAGPCGRPPDRAAEPFGIDETPALGHGGGCAARTGHLTMLGVLLVKGEIYVTTRTDRSVDVVVVGGGPAGSTAATLVAMQGHRVLLLEKERFPRYQIGESLLPSTVHGICRLIGADEALERAAFTIKRGGTFRWGANPQPWTFSFGISPRFAGEAATAYQVERMKFDQILLDNARSRGVEVREECDVRDVVAEHGRVVGVRYADASGHEREVRAAYVVDASGHASRLRAHAGTRHYSKFFRNLALFGYFTGGKRLPPPNEGNILAAAFDSGWFWYIPLGPELTSVGAVLLPEALDRIQGDRERALLDLIEECPLIAEQLADAERVRTGPYGEIRIRKDYSYLQDRFWRPGLVLAGDAACFIDPVFSSGVHLATYSAMMAARSINTVLRGEADEAAAFEEFEARYRREYSRFHDFLVAFYDMHQDENSYFWSAKKLTSNTGTELESFVELVGGGGWQEDALLAPGVKGGGRDAAMRQLADIVDQPVRAAGEDRNLLQASLARSVVREGSRLQVQAVMGGNVDEVRPIREGGLIPSADGMHWVRPDS</sequence>
<proteinExistence type="inferred from homology"/>
<dbReference type="InterPro" id="IPR036188">
    <property type="entry name" value="FAD/NAD-bd_sf"/>
</dbReference>
<evidence type="ECO:0000256" key="2">
    <source>
        <dbReference type="SAM" id="MobiDB-lite"/>
    </source>
</evidence>
<dbReference type="Pfam" id="PF04820">
    <property type="entry name" value="Trp_halogenase"/>
    <property type="match status" value="2"/>
</dbReference>
<keyword evidence="6" id="KW-1185">Reference proteome</keyword>
<dbReference type="SUPFAM" id="SSF51905">
    <property type="entry name" value="FAD/NAD(P)-binding domain"/>
    <property type="match status" value="1"/>
</dbReference>
<protein>
    <submittedName>
        <fullName evidence="3">FAD-binding protein</fullName>
    </submittedName>
    <submittedName>
        <fullName evidence="4">Halogenation protein CepH</fullName>
    </submittedName>
</protein>
<dbReference type="PANTHER" id="PTHR43747">
    <property type="entry name" value="FAD-BINDING PROTEIN"/>
    <property type="match status" value="1"/>
</dbReference>
<reference evidence="3 6" key="2">
    <citation type="submission" date="2021-03" db="EMBL/GenBank/DDBJ databases">
        <title>Whole genome shotgun sequence of Salinispora arenicola NBRC 105043.</title>
        <authorList>
            <person name="Komaki H."/>
            <person name="Tamura T."/>
        </authorList>
    </citation>
    <scope>NUCLEOTIDE SEQUENCE [LARGE SCALE GENOMIC DNA]</scope>
    <source>
        <strain evidence="3 6">NBRC 105043</strain>
    </source>
</reference>
<feature type="region of interest" description="Disordered" evidence="2">
    <location>
        <begin position="1"/>
        <end position="21"/>
    </location>
</feature>
<evidence type="ECO:0000313" key="5">
    <source>
        <dbReference type="Proteomes" id="UP000315983"/>
    </source>
</evidence>
<dbReference type="EMBL" id="BOQM01000028">
    <property type="protein sequence ID" value="GIM86814.1"/>
    <property type="molecule type" value="Genomic_DNA"/>
</dbReference>
<organism evidence="4 5">
    <name type="scientific">Salinispora arenicola</name>
    <dbReference type="NCBI Taxonomy" id="168697"/>
    <lineage>
        <taxon>Bacteria</taxon>
        <taxon>Bacillati</taxon>
        <taxon>Actinomycetota</taxon>
        <taxon>Actinomycetes</taxon>
        <taxon>Micromonosporales</taxon>
        <taxon>Micromonosporaceae</taxon>
        <taxon>Salinispora</taxon>
    </lineage>
</organism>
<dbReference type="InterPro" id="IPR006905">
    <property type="entry name" value="Flavin_halogenase"/>
</dbReference>
<dbReference type="Gene3D" id="3.30.9.100">
    <property type="match status" value="1"/>
</dbReference>
<comment type="caution">
    <text evidence="4">The sequence shown here is derived from an EMBL/GenBank/DDBJ whole genome shotgun (WGS) entry which is preliminary data.</text>
</comment>
<name>A0A542XT32_SALAC</name>
<dbReference type="PANTHER" id="PTHR43747:SF1">
    <property type="entry name" value="SLR1998 PROTEIN"/>
    <property type="match status" value="1"/>
</dbReference>
<dbReference type="Proteomes" id="UP000677457">
    <property type="component" value="Unassembled WGS sequence"/>
</dbReference>
<evidence type="ECO:0000313" key="3">
    <source>
        <dbReference type="EMBL" id="GIM86814.1"/>
    </source>
</evidence>
<evidence type="ECO:0000313" key="6">
    <source>
        <dbReference type="Proteomes" id="UP000677457"/>
    </source>
</evidence>
<evidence type="ECO:0000313" key="4">
    <source>
        <dbReference type="EMBL" id="TQL39000.1"/>
    </source>
</evidence>
<dbReference type="EMBL" id="VFOL01000001">
    <property type="protein sequence ID" value="TQL39000.1"/>
    <property type="molecule type" value="Genomic_DNA"/>
</dbReference>